<dbReference type="EMBL" id="JBHTJW010000002">
    <property type="protein sequence ID" value="MFD0930023.1"/>
    <property type="molecule type" value="Genomic_DNA"/>
</dbReference>
<reference evidence="2" key="1">
    <citation type="journal article" date="2019" name="Int. J. Syst. Evol. Microbiol.">
        <title>The Global Catalogue of Microorganisms (GCM) 10K type strain sequencing project: providing services to taxonomists for standard genome sequencing and annotation.</title>
        <authorList>
            <consortium name="The Broad Institute Genomics Platform"/>
            <consortium name="The Broad Institute Genome Sequencing Center for Infectious Disease"/>
            <person name="Wu L."/>
            <person name="Ma J."/>
        </authorList>
    </citation>
    <scope>NUCLEOTIDE SEQUENCE [LARGE SCALE GENOMIC DNA]</scope>
    <source>
        <strain evidence="2">CCUG 59685</strain>
    </source>
</reference>
<gene>
    <name evidence="1" type="ORF">ACFQ1T_09560</name>
</gene>
<dbReference type="RefSeq" id="WP_379075992.1">
    <property type="nucleotide sequence ID" value="NZ_JBHTJW010000002.1"/>
</dbReference>
<proteinExistence type="predicted"/>
<protein>
    <submittedName>
        <fullName evidence="1">Uncharacterized protein</fullName>
    </submittedName>
</protein>
<comment type="caution">
    <text evidence="1">The sequence shown here is derived from an EMBL/GenBank/DDBJ whole genome shotgun (WGS) entry which is preliminary data.</text>
</comment>
<dbReference type="Proteomes" id="UP001597106">
    <property type="component" value="Unassembled WGS sequence"/>
</dbReference>
<sequence length="104" mass="12066">MQLFVNLMRRLVMWPFRRRDFSAIANIGSQEFDCVLPQLEQMGWKVYARYGGFDAGIDYDCIRLKRAGIKLKCEWDPCDEWRIEGPVEVIAAIASQFDLVATSE</sequence>
<keyword evidence="2" id="KW-1185">Reference proteome</keyword>
<evidence type="ECO:0000313" key="2">
    <source>
        <dbReference type="Proteomes" id="UP001597106"/>
    </source>
</evidence>
<accession>A0ABW3GK25</accession>
<organism evidence="1 2">
    <name type="scientific">Methylophilus glucosoxydans</name>
    <dbReference type="NCBI Taxonomy" id="752553"/>
    <lineage>
        <taxon>Bacteria</taxon>
        <taxon>Pseudomonadati</taxon>
        <taxon>Pseudomonadota</taxon>
        <taxon>Betaproteobacteria</taxon>
        <taxon>Nitrosomonadales</taxon>
        <taxon>Methylophilaceae</taxon>
        <taxon>Methylophilus</taxon>
    </lineage>
</organism>
<name>A0ABW3GK25_9PROT</name>
<evidence type="ECO:0000313" key="1">
    <source>
        <dbReference type="EMBL" id="MFD0930023.1"/>
    </source>
</evidence>